<protein>
    <recommendedName>
        <fullName evidence="9">Protein-export membrane protein SecG</fullName>
    </recommendedName>
</protein>
<name>A0A9D2M853_9FIRM</name>
<comment type="caution">
    <text evidence="10">The sequence shown here is derived from an EMBL/GenBank/DDBJ whole genome shotgun (WGS) entry which is preliminary data.</text>
</comment>
<evidence type="ECO:0000256" key="1">
    <source>
        <dbReference type="ARBA" id="ARBA00004141"/>
    </source>
</evidence>
<evidence type="ECO:0000256" key="6">
    <source>
        <dbReference type="ARBA" id="ARBA00022989"/>
    </source>
</evidence>
<dbReference type="NCBIfam" id="TIGR00810">
    <property type="entry name" value="secG"/>
    <property type="match status" value="1"/>
</dbReference>
<keyword evidence="7 9" id="KW-0811">Translocation</keyword>
<dbReference type="InterPro" id="IPR004692">
    <property type="entry name" value="SecG"/>
</dbReference>
<feature type="transmembrane region" description="Helical" evidence="9">
    <location>
        <begin position="59"/>
        <end position="77"/>
    </location>
</feature>
<reference evidence="10" key="2">
    <citation type="submission" date="2021-04" db="EMBL/GenBank/DDBJ databases">
        <authorList>
            <person name="Gilroy R."/>
        </authorList>
    </citation>
    <scope>NUCLEOTIDE SEQUENCE</scope>
    <source>
        <strain evidence="10">ChiBcec8-13705</strain>
    </source>
</reference>
<comment type="subcellular location">
    <subcellularLocation>
        <location evidence="9">Cell membrane</location>
        <topology evidence="9">Multi-pass membrane protein</topology>
    </subcellularLocation>
    <subcellularLocation>
        <location evidence="1">Membrane</location>
        <topology evidence="1">Multi-pass membrane protein</topology>
    </subcellularLocation>
</comment>
<feature type="transmembrane region" description="Helical" evidence="9">
    <location>
        <begin position="6"/>
        <end position="25"/>
    </location>
</feature>
<reference evidence="10" key="1">
    <citation type="journal article" date="2021" name="PeerJ">
        <title>Extensive microbial diversity within the chicken gut microbiome revealed by metagenomics and culture.</title>
        <authorList>
            <person name="Gilroy R."/>
            <person name="Ravi A."/>
            <person name="Getino M."/>
            <person name="Pursley I."/>
            <person name="Horton D.L."/>
            <person name="Alikhan N.F."/>
            <person name="Baker D."/>
            <person name="Gharbi K."/>
            <person name="Hall N."/>
            <person name="Watson M."/>
            <person name="Adriaenssens E.M."/>
            <person name="Foster-Nyarko E."/>
            <person name="Jarju S."/>
            <person name="Secka A."/>
            <person name="Antonio M."/>
            <person name="Oren A."/>
            <person name="Chaudhuri R.R."/>
            <person name="La Ragione R."/>
            <person name="Hildebrand F."/>
            <person name="Pallen M.J."/>
        </authorList>
    </citation>
    <scope>NUCLEOTIDE SEQUENCE</scope>
    <source>
        <strain evidence="10">ChiBcec8-13705</strain>
    </source>
</reference>
<organism evidence="10 11">
    <name type="scientific">Candidatus Gemmiger avicola</name>
    <dbReference type="NCBI Taxonomy" id="2838605"/>
    <lineage>
        <taxon>Bacteria</taxon>
        <taxon>Bacillati</taxon>
        <taxon>Bacillota</taxon>
        <taxon>Clostridia</taxon>
        <taxon>Eubacteriales</taxon>
        <taxon>Gemmiger</taxon>
    </lineage>
</organism>
<dbReference type="AlphaFoldDB" id="A0A9D2M853"/>
<evidence type="ECO:0000256" key="5">
    <source>
        <dbReference type="ARBA" id="ARBA00022927"/>
    </source>
</evidence>
<dbReference type="GO" id="GO:0009306">
    <property type="term" value="P:protein secretion"/>
    <property type="evidence" value="ECO:0007669"/>
    <property type="project" value="UniProtKB-UniRule"/>
</dbReference>
<dbReference type="GO" id="GO:0015450">
    <property type="term" value="F:protein-transporting ATPase activity"/>
    <property type="evidence" value="ECO:0007669"/>
    <property type="project" value="UniProtKB-UniRule"/>
</dbReference>
<dbReference type="GO" id="GO:0005886">
    <property type="term" value="C:plasma membrane"/>
    <property type="evidence" value="ECO:0007669"/>
    <property type="project" value="UniProtKB-SubCell"/>
</dbReference>
<comment type="similarity">
    <text evidence="2 9">Belongs to the SecG family.</text>
</comment>
<evidence type="ECO:0000256" key="9">
    <source>
        <dbReference type="RuleBase" id="RU365087"/>
    </source>
</evidence>
<sequence>MEIYEIIVGVVLIIACLLIIVFTLAQEQKGQGLSAAIMGDNSFMAAGRERGLDAKLAKLTRVLGVVFMVAALVVSVVNSRL</sequence>
<gene>
    <name evidence="10" type="primary">secG</name>
    <name evidence="10" type="ORF">H9945_09185</name>
</gene>
<evidence type="ECO:0000256" key="2">
    <source>
        <dbReference type="ARBA" id="ARBA00008445"/>
    </source>
</evidence>
<proteinExistence type="inferred from homology"/>
<evidence type="ECO:0000313" key="10">
    <source>
        <dbReference type="EMBL" id="HJB42658.1"/>
    </source>
</evidence>
<evidence type="ECO:0000256" key="4">
    <source>
        <dbReference type="ARBA" id="ARBA00022692"/>
    </source>
</evidence>
<keyword evidence="4 9" id="KW-0812">Transmembrane</keyword>
<keyword evidence="8 9" id="KW-0472">Membrane</keyword>
<accession>A0A9D2M853</accession>
<comment type="function">
    <text evidence="9">Involved in protein export. Participates in an early event of protein translocation.</text>
</comment>
<keyword evidence="5 9" id="KW-0653">Protein transport</keyword>
<keyword evidence="3 9" id="KW-0813">Transport</keyword>
<dbReference type="Pfam" id="PF03840">
    <property type="entry name" value="SecG"/>
    <property type="match status" value="1"/>
</dbReference>
<keyword evidence="6 9" id="KW-1133">Transmembrane helix</keyword>
<dbReference type="PRINTS" id="PR01651">
    <property type="entry name" value="SECGEXPORT"/>
</dbReference>
<dbReference type="EMBL" id="DWYG01000155">
    <property type="protein sequence ID" value="HJB42658.1"/>
    <property type="molecule type" value="Genomic_DNA"/>
</dbReference>
<keyword evidence="9" id="KW-1003">Cell membrane</keyword>
<evidence type="ECO:0000256" key="7">
    <source>
        <dbReference type="ARBA" id="ARBA00023010"/>
    </source>
</evidence>
<evidence type="ECO:0000256" key="8">
    <source>
        <dbReference type="ARBA" id="ARBA00023136"/>
    </source>
</evidence>
<evidence type="ECO:0000313" key="11">
    <source>
        <dbReference type="Proteomes" id="UP000886803"/>
    </source>
</evidence>
<evidence type="ECO:0000256" key="3">
    <source>
        <dbReference type="ARBA" id="ARBA00022448"/>
    </source>
</evidence>
<dbReference type="Proteomes" id="UP000886803">
    <property type="component" value="Unassembled WGS sequence"/>
</dbReference>